<name>A0A844Z5K1_9SPHN</name>
<dbReference type="OrthoDB" id="7282816at2"/>
<accession>A0A844Z5K1</accession>
<evidence type="ECO:0000313" key="1">
    <source>
        <dbReference type="EMBL" id="MXO82764.1"/>
    </source>
</evidence>
<dbReference type="Proteomes" id="UP000460290">
    <property type="component" value="Unassembled WGS sequence"/>
</dbReference>
<proteinExistence type="predicted"/>
<keyword evidence="2" id="KW-1185">Reference proteome</keyword>
<organism evidence="1 2">
    <name type="scientific">Pontixanthobacter aestiaquae</name>
    <dbReference type="NCBI Taxonomy" id="1509367"/>
    <lineage>
        <taxon>Bacteria</taxon>
        <taxon>Pseudomonadati</taxon>
        <taxon>Pseudomonadota</taxon>
        <taxon>Alphaproteobacteria</taxon>
        <taxon>Sphingomonadales</taxon>
        <taxon>Erythrobacteraceae</taxon>
        <taxon>Pontixanthobacter</taxon>
    </lineage>
</organism>
<dbReference type="RefSeq" id="WP_160613181.1">
    <property type="nucleotide sequence ID" value="NZ_JAUFQM010000001.1"/>
</dbReference>
<dbReference type="AlphaFoldDB" id="A0A844Z5K1"/>
<sequence>MTPDFQTPADTLRPPPIRVPPFHAVPGRARADGWTPLRQAEFIGELAETGSVAEAARRLGMARETAYRLRRRKWSAGFCAAWDAALGRKLTIPDKRTRPSRKVTLDELRWRVESGLWCVILRRGRYRGVRRKVDETALLTLCGRLGIAPSRIDFYGKAAR</sequence>
<comment type="caution">
    <text evidence="1">The sequence shown here is derived from an EMBL/GenBank/DDBJ whole genome shotgun (WGS) entry which is preliminary data.</text>
</comment>
<evidence type="ECO:0000313" key="2">
    <source>
        <dbReference type="Proteomes" id="UP000460290"/>
    </source>
</evidence>
<dbReference type="EMBL" id="WTYZ01000001">
    <property type="protein sequence ID" value="MXO82764.1"/>
    <property type="molecule type" value="Genomic_DNA"/>
</dbReference>
<protein>
    <recommendedName>
        <fullName evidence="3">Helix-turn-helix domain-containing protein</fullName>
    </recommendedName>
</protein>
<evidence type="ECO:0008006" key="3">
    <source>
        <dbReference type="Google" id="ProtNLM"/>
    </source>
</evidence>
<reference evidence="1 2" key="1">
    <citation type="submission" date="2019-12" db="EMBL/GenBank/DDBJ databases">
        <title>Genomic-based taxomic classification of the family Erythrobacteraceae.</title>
        <authorList>
            <person name="Xu L."/>
        </authorList>
    </citation>
    <scope>NUCLEOTIDE SEQUENCE [LARGE SCALE GENOMIC DNA]</scope>
    <source>
        <strain evidence="1 2">KCTC 42006</strain>
    </source>
</reference>
<gene>
    <name evidence="1" type="ORF">GRI35_05195</name>
</gene>